<dbReference type="AlphaFoldDB" id="A0A150LHM7"/>
<gene>
    <name evidence="8" type="ORF">B4135_3357</name>
</gene>
<proteinExistence type="inferred from homology"/>
<keyword evidence="2 6" id="KW-0489">Methyltransferase</keyword>
<dbReference type="Gene3D" id="3.90.120.10">
    <property type="entry name" value="DNA Methylase, subunit A, domain 2"/>
    <property type="match status" value="1"/>
</dbReference>
<dbReference type="Proteomes" id="UP000075683">
    <property type="component" value="Unassembled WGS sequence"/>
</dbReference>
<dbReference type="GO" id="GO:0032259">
    <property type="term" value="P:methylation"/>
    <property type="evidence" value="ECO:0007669"/>
    <property type="project" value="UniProtKB-KW"/>
</dbReference>
<accession>A0A150LHM7</accession>
<dbReference type="EMBL" id="LQYT01000113">
    <property type="protein sequence ID" value="KYD11242.1"/>
    <property type="molecule type" value="Genomic_DNA"/>
</dbReference>
<dbReference type="InterPro" id="IPR050390">
    <property type="entry name" value="C5-Methyltransferase"/>
</dbReference>
<sequence length="393" mass="44059">MTYPVISLFSGAMGLDLGLEQAGLKIMISQDIDPWCVKTAKANNYQCIQGDIRELIAEDPECGFLLKPADLLPGEPFAVVGGPPCQPFSTAGKRSGTNDPRGSLFMEFIHVIKTVRPRFFVMENVKGLLSTAIKHRPLKERNERPLEPEEQPGSAFEVIKKTFSNLGYKIVYGVLDAVHFGVPQFRERLIIVGSRDHEEIFLPKPTHFQVHQDPAYRWRTLREAIEDLENNPGPCASFSPERIRFLRMVPMGGNWRNLPPEVLPEAMGGAYKSSGGKAGFYRRLDYNQPSPTLVTSPVQKATMLCHPTQDRPLSVREYARIQQFPDDWIIEGNLSDCYRQIGNAVPLGLGKAIGQMLVSVANKSAEIKTRRLRGTSVHENMIEVQRITLETVM</sequence>
<dbReference type="NCBIfam" id="TIGR00675">
    <property type="entry name" value="dcm"/>
    <property type="match status" value="1"/>
</dbReference>
<evidence type="ECO:0000256" key="2">
    <source>
        <dbReference type="ARBA" id="ARBA00022603"/>
    </source>
</evidence>
<comment type="similarity">
    <text evidence="6 7">Belongs to the class I-like SAM-binding methyltransferase superfamily. C5-methyltransferase family.</text>
</comment>
<dbReference type="OrthoDB" id="9813719at2"/>
<comment type="caution">
    <text evidence="8">The sequence shown here is derived from an EMBL/GenBank/DDBJ whole genome shotgun (WGS) entry which is preliminary data.</text>
</comment>
<feature type="active site" evidence="6">
    <location>
        <position position="85"/>
    </location>
</feature>
<evidence type="ECO:0000256" key="3">
    <source>
        <dbReference type="ARBA" id="ARBA00022679"/>
    </source>
</evidence>
<dbReference type="PRINTS" id="PR00105">
    <property type="entry name" value="C5METTRFRASE"/>
</dbReference>
<dbReference type="Pfam" id="PF00145">
    <property type="entry name" value="DNA_methylase"/>
    <property type="match status" value="1"/>
</dbReference>
<name>A0A150LHM7_9BACI</name>
<keyword evidence="4 6" id="KW-0949">S-adenosyl-L-methionine</keyword>
<dbReference type="REBASE" id="149636">
    <property type="entry name" value="M.Cde4135ORF3357P"/>
</dbReference>
<evidence type="ECO:0000256" key="1">
    <source>
        <dbReference type="ARBA" id="ARBA00011975"/>
    </source>
</evidence>
<dbReference type="GO" id="GO:0009307">
    <property type="term" value="P:DNA restriction-modification system"/>
    <property type="evidence" value="ECO:0007669"/>
    <property type="project" value="UniProtKB-KW"/>
</dbReference>
<reference evidence="8 9" key="1">
    <citation type="submission" date="2016-01" db="EMBL/GenBank/DDBJ databases">
        <title>Draft Genome Sequences of Seven Thermophilic Sporeformers Isolated from Foods.</title>
        <authorList>
            <person name="Berendsen E.M."/>
            <person name="Wells-Bennik M.H."/>
            <person name="Krawcyk A.O."/>
            <person name="De Jong A."/>
            <person name="Holsappel S."/>
            <person name="Eijlander R.T."/>
            <person name="Kuipers O.P."/>
        </authorList>
    </citation>
    <scope>NUCLEOTIDE SEQUENCE [LARGE SCALE GENOMIC DNA]</scope>
    <source>
        <strain evidence="8 9">B4135</strain>
    </source>
</reference>
<keyword evidence="5" id="KW-0680">Restriction system</keyword>
<evidence type="ECO:0000256" key="5">
    <source>
        <dbReference type="ARBA" id="ARBA00022747"/>
    </source>
</evidence>
<dbReference type="EC" id="2.1.1.37" evidence="1"/>
<dbReference type="PATRIC" id="fig|301148.3.peg.1324"/>
<dbReference type="PANTHER" id="PTHR10629:SF52">
    <property type="entry name" value="DNA (CYTOSINE-5)-METHYLTRANSFERASE 1"/>
    <property type="match status" value="1"/>
</dbReference>
<keyword evidence="3 6" id="KW-0808">Transferase</keyword>
<dbReference type="InterPro" id="IPR001525">
    <property type="entry name" value="C5_MeTfrase"/>
</dbReference>
<evidence type="ECO:0000313" key="8">
    <source>
        <dbReference type="EMBL" id="KYD11242.1"/>
    </source>
</evidence>
<dbReference type="SUPFAM" id="SSF53335">
    <property type="entry name" value="S-adenosyl-L-methionine-dependent methyltransferases"/>
    <property type="match status" value="1"/>
</dbReference>
<dbReference type="STRING" id="301148.B4135_3357"/>
<evidence type="ECO:0000313" key="9">
    <source>
        <dbReference type="Proteomes" id="UP000075683"/>
    </source>
</evidence>
<evidence type="ECO:0000256" key="7">
    <source>
        <dbReference type="RuleBase" id="RU000416"/>
    </source>
</evidence>
<protein>
    <recommendedName>
        <fullName evidence="1">DNA (cytosine-5-)-methyltransferase</fullName>
        <ecNumber evidence="1">2.1.1.37</ecNumber>
    </recommendedName>
</protein>
<dbReference type="CDD" id="cd00315">
    <property type="entry name" value="Cyt_C5_DNA_methylase"/>
    <property type="match status" value="1"/>
</dbReference>
<dbReference type="GO" id="GO:0044027">
    <property type="term" value="P:negative regulation of gene expression via chromosomal CpG island methylation"/>
    <property type="evidence" value="ECO:0007669"/>
    <property type="project" value="TreeGrafter"/>
</dbReference>
<evidence type="ECO:0000256" key="6">
    <source>
        <dbReference type="PROSITE-ProRule" id="PRU01016"/>
    </source>
</evidence>
<dbReference type="GO" id="GO:0003677">
    <property type="term" value="F:DNA binding"/>
    <property type="evidence" value="ECO:0007669"/>
    <property type="project" value="TreeGrafter"/>
</dbReference>
<dbReference type="PROSITE" id="PS51679">
    <property type="entry name" value="SAM_MT_C5"/>
    <property type="match status" value="1"/>
</dbReference>
<dbReference type="PANTHER" id="PTHR10629">
    <property type="entry name" value="CYTOSINE-SPECIFIC METHYLTRANSFERASE"/>
    <property type="match status" value="1"/>
</dbReference>
<dbReference type="Gene3D" id="3.40.50.150">
    <property type="entry name" value="Vaccinia Virus protein VP39"/>
    <property type="match status" value="1"/>
</dbReference>
<dbReference type="RefSeq" id="WP_082798577.1">
    <property type="nucleotide sequence ID" value="NZ_LQYT01000113.1"/>
</dbReference>
<organism evidence="8 9">
    <name type="scientific">Caldibacillus debilis</name>
    <dbReference type="NCBI Taxonomy" id="301148"/>
    <lineage>
        <taxon>Bacteria</taxon>
        <taxon>Bacillati</taxon>
        <taxon>Bacillota</taxon>
        <taxon>Bacilli</taxon>
        <taxon>Bacillales</taxon>
        <taxon>Bacillaceae</taxon>
        <taxon>Caldibacillus</taxon>
    </lineage>
</organism>
<dbReference type="InterPro" id="IPR029063">
    <property type="entry name" value="SAM-dependent_MTases_sf"/>
</dbReference>
<dbReference type="GO" id="GO:0003886">
    <property type="term" value="F:DNA (cytosine-5-)-methyltransferase activity"/>
    <property type="evidence" value="ECO:0007669"/>
    <property type="project" value="UniProtKB-EC"/>
</dbReference>
<evidence type="ECO:0000256" key="4">
    <source>
        <dbReference type="ARBA" id="ARBA00022691"/>
    </source>
</evidence>